<proteinExistence type="predicted"/>
<protein>
    <recommendedName>
        <fullName evidence="5">Phosphoenolpyruvate synthase</fullName>
    </recommendedName>
</protein>
<dbReference type="Gene3D" id="3.50.30.10">
    <property type="entry name" value="Phosphohistidine domain"/>
    <property type="match status" value="1"/>
</dbReference>
<feature type="domain" description="PEP-utilising enzyme mobile" evidence="1">
    <location>
        <begin position="771"/>
        <end position="840"/>
    </location>
</feature>
<gene>
    <name evidence="3" type="ORF">WH95_09840</name>
</gene>
<dbReference type="Gene3D" id="3.30.1490.20">
    <property type="entry name" value="ATP-grasp fold, A domain"/>
    <property type="match status" value="1"/>
</dbReference>
<accession>A0A0M2R533</accession>
<dbReference type="Gene3D" id="3.30.470.20">
    <property type="entry name" value="ATP-grasp fold, B domain"/>
    <property type="match status" value="2"/>
</dbReference>
<dbReference type="PANTHER" id="PTHR43615:SF1">
    <property type="entry name" value="PPDK_N DOMAIN-CONTAINING PROTEIN"/>
    <property type="match status" value="1"/>
</dbReference>
<dbReference type="InterPro" id="IPR036637">
    <property type="entry name" value="Phosphohistidine_dom_sf"/>
</dbReference>
<dbReference type="AlphaFoldDB" id="A0A0M2R533"/>
<sequence>MSGFILSMEEAFDRGADIVGGKNWGLARLDRYGFKIPKTLALTNALYLEVIEAVVPESLRADLELKSDDPVLIGQVYEIIVKSDLPEMFITELNTSLAKHNLQNSDLAVRSSAVGEDGSSASFAGQHQSVLSITGVDALIIAIKQCFASLWTPSAVAYRQHMGFDIFGVSMAITLCEMVGERTEPRTKGQTKAGVAFTVDPVTGRRDIMVVEAVTGLADELVNGQVQGCRYEIFREDLTASLVKNGPLSDRQLELLANQLSRLHWTMGDGDTAYDTEWVFDGDDLYFVQARPVTVIPHLTFPKLASDPVIWSNANFKEVLAEIPCPMSWSFIETAIPEMLHIIPNCTGYQVPKGLHTIKRIKGRCYANLSELQWLWYDGYGQSPDDSNKNLGGHQPAIALPEKESWFVKLKRIWRGIRVMSLLSGAEKKLEEASADIFERVRSFRKNDLRDWKDEELTDNLWRWVEDTKNFMPDFAKGANYCGIKLFLFDQQVSKLKTEADRMLAYALLSGGGQMDSAEHAISLRTIAEMARNDPKATIILESNDLPAKVGDSAFETALRRYLDLYGHRGVGELDMRYPRWSEAPRFLFEQIKFLMHQEKELAGRSAIDHELRQMLDALPGRQRKALVAAAEQARAGMALRERVKSAIVAFMEPVRRLVLEKGRRMALEGHIQTADDLCWITFQEFSAFIDGVWSGKGLDYLIEARRAQYDQWVKETVSDVYTEEPGQQPVQQIVERLTGNELLGFGAFPGQYQGTARVLRSPEKGQGMMQGDIMVAPFTDPSWTPLFLRAGALVMEIGGAMSHGVIVARELGLPTVVNIPGALEWVEDGELLEVDGSLGRIAKKAA</sequence>
<evidence type="ECO:0000259" key="2">
    <source>
        <dbReference type="Pfam" id="PF01326"/>
    </source>
</evidence>
<name>A0A0M2R533_9PROT</name>
<evidence type="ECO:0008006" key="5">
    <source>
        <dbReference type="Google" id="ProtNLM"/>
    </source>
</evidence>
<dbReference type="InterPro" id="IPR002192">
    <property type="entry name" value="PPDK_AMP/ATP-bd"/>
</dbReference>
<dbReference type="STRING" id="1549748.WH95_09840"/>
<dbReference type="EMBL" id="LANI01000006">
    <property type="protein sequence ID" value="KKJ76967.1"/>
    <property type="molecule type" value="Genomic_DNA"/>
</dbReference>
<dbReference type="InterPro" id="IPR013815">
    <property type="entry name" value="ATP_grasp_subdomain_1"/>
</dbReference>
<dbReference type="Proteomes" id="UP000034491">
    <property type="component" value="Unassembled WGS sequence"/>
</dbReference>
<evidence type="ECO:0000259" key="1">
    <source>
        <dbReference type="Pfam" id="PF00391"/>
    </source>
</evidence>
<dbReference type="GO" id="GO:0016301">
    <property type="term" value="F:kinase activity"/>
    <property type="evidence" value="ECO:0007669"/>
    <property type="project" value="InterPro"/>
</dbReference>
<keyword evidence="4" id="KW-1185">Reference proteome</keyword>
<dbReference type="GO" id="GO:0005524">
    <property type="term" value="F:ATP binding"/>
    <property type="evidence" value="ECO:0007669"/>
    <property type="project" value="InterPro"/>
</dbReference>
<organism evidence="3 4">
    <name type="scientific">Kiloniella litopenaei</name>
    <dbReference type="NCBI Taxonomy" id="1549748"/>
    <lineage>
        <taxon>Bacteria</taxon>
        <taxon>Pseudomonadati</taxon>
        <taxon>Pseudomonadota</taxon>
        <taxon>Alphaproteobacteria</taxon>
        <taxon>Rhodospirillales</taxon>
        <taxon>Kiloniellaceae</taxon>
        <taxon>Kiloniella</taxon>
    </lineage>
</organism>
<feature type="domain" description="Pyruvate phosphate dikinase AMP/ATP-binding" evidence="2">
    <location>
        <begin position="17"/>
        <end position="239"/>
    </location>
</feature>
<dbReference type="InterPro" id="IPR051549">
    <property type="entry name" value="PEP_Utilizing_Enz"/>
</dbReference>
<dbReference type="Pfam" id="PF00391">
    <property type="entry name" value="PEP-utilizers"/>
    <property type="match status" value="1"/>
</dbReference>
<evidence type="ECO:0000313" key="4">
    <source>
        <dbReference type="Proteomes" id="UP000034491"/>
    </source>
</evidence>
<dbReference type="OrthoDB" id="3590125at2"/>
<dbReference type="PANTHER" id="PTHR43615">
    <property type="entry name" value="PHOSPHOENOLPYRUVATE SYNTHASE-RELATED"/>
    <property type="match status" value="1"/>
</dbReference>
<reference evidence="3 4" key="1">
    <citation type="submission" date="2015-03" db="EMBL/GenBank/DDBJ databases">
        <title>Genome sequence of Kiloniella sp. P1-1, isolated from the gut microflora of Pacific white shrimp, Penaeus vannamei.</title>
        <authorList>
            <person name="Shao Z."/>
            <person name="Wang L."/>
            <person name="Li X."/>
        </authorList>
    </citation>
    <scope>NUCLEOTIDE SEQUENCE [LARGE SCALE GENOMIC DNA]</scope>
    <source>
        <strain evidence="3 4">P1-1</strain>
    </source>
</reference>
<dbReference type="Pfam" id="PF01326">
    <property type="entry name" value="PPDK_N"/>
    <property type="match status" value="1"/>
</dbReference>
<dbReference type="InterPro" id="IPR008279">
    <property type="entry name" value="PEP-util_enz_mobile_dom"/>
</dbReference>
<comment type="caution">
    <text evidence="3">The sequence shown here is derived from an EMBL/GenBank/DDBJ whole genome shotgun (WGS) entry which is preliminary data.</text>
</comment>
<dbReference type="SUPFAM" id="SSF52009">
    <property type="entry name" value="Phosphohistidine domain"/>
    <property type="match status" value="1"/>
</dbReference>
<dbReference type="RefSeq" id="WP_046506315.1">
    <property type="nucleotide sequence ID" value="NZ_LANI01000006.1"/>
</dbReference>
<dbReference type="SUPFAM" id="SSF56059">
    <property type="entry name" value="Glutathione synthetase ATP-binding domain-like"/>
    <property type="match status" value="1"/>
</dbReference>
<evidence type="ECO:0000313" key="3">
    <source>
        <dbReference type="EMBL" id="KKJ76967.1"/>
    </source>
</evidence>